<dbReference type="CDD" id="cd01040">
    <property type="entry name" value="Mb-like"/>
    <property type="match status" value="1"/>
</dbReference>
<organism evidence="2 3">
    <name type="scientific">Ditylenchus destructor</name>
    <dbReference type="NCBI Taxonomy" id="166010"/>
    <lineage>
        <taxon>Eukaryota</taxon>
        <taxon>Metazoa</taxon>
        <taxon>Ecdysozoa</taxon>
        <taxon>Nematoda</taxon>
        <taxon>Chromadorea</taxon>
        <taxon>Rhabditida</taxon>
        <taxon>Tylenchina</taxon>
        <taxon>Tylenchomorpha</taxon>
        <taxon>Sphaerularioidea</taxon>
        <taxon>Anguinidae</taxon>
        <taxon>Anguininae</taxon>
        <taxon>Ditylenchus</taxon>
    </lineage>
</organism>
<feature type="region of interest" description="Disordered" evidence="1">
    <location>
        <begin position="281"/>
        <end position="361"/>
    </location>
</feature>
<dbReference type="SUPFAM" id="SSF46458">
    <property type="entry name" value="Globin-like"/>
    <property type="match status" value="1"/>
</dbReference>
<gene>
    <name evidence="2" type="ORF">DdX_15176</name>
</gene>
<evidence type="ECO:0000313" key="2">
    <source>
        <dbReference type="EMBL" id="KAI1702940.1"/>
    </source>
</evidence>
<reference evidence="2" key="1">
    <citation type="submission" date="2022-01" db="EMBL/GenBank/DDBJ databases">
        <title>Genome Sequence Resource for Two Populations of Ditylenchus destructor, the Migratory Endoparasitic Phytonematode.</title>
        <authorList>
            <person name="Zhang H."/>
            <person name="Lin R."/>
            <person name="Xie B."/>
        </authorList>
    </citation>
    <scope>NUCLEOTIDE SEQUENCE</scope>
    <source>
        <strain evidence="2">BazhouSP</strain>
    </source>
</reference>
<keyword evidence="3" id="KW-1185">Reference proteome</keyword>
<evidence type="ECO:0000256" key="1">
    <source>
        <dbReference type="SAM" id="MobiDB-lite"/>
    </source>
</evidence>
<dbReference type="InterPro" id="IPR009050">
    <property type="entry name" value="Globin-like_sf"/>
</dbReference>
<dbReference type="InterPro" id="IPR044399">
    <property type="entry name" value="Mb-like_M"/>
</dbReference>
<accession>A0AAD4MSM9</accession>
<evidence type="ECO:0000313" key="3">
    <source>
        <dbReference type="Proteomes" id="UP001201812"/>
    </source>
</evidence>
<comment type="caution">
    <text evidence="2">The sequence shown here is derived from an EMBL/GenBank/DDBJ whole genome shotgun (WGS) entry which is preliminary data.</text>
</comment>
<dbReference type="Gene3D" id="1.10.490.10">
    <property type="entry name" value="Globins"/>
    <property type="match status" value="1"/>
</dbReference>
<name>A0AAD4MSM9_9BILA</name>
<protein>
    <submittedName>
        <fullName evidence="2">Globin-like protein 9</fullName>
    </submittedName>
</protein>
<proteinExistence type="predicted"/>
<dbReference type="GO" id="GO:0019825">
    <property type="term" value="F:oxygen binding"/>
    <property type="evidence" value="ECO:0007669"/>
    <property type="project" value="InterPro"/>
</dbReference>
<feature type="region of interest" description="Disordered" evidence="1">
    <location>
        <begin position="416"/>
        <end position="456"/>
    </location>
</feature>
<dbReference type="InterPro" id="IPR012292">
    <property type="entry name" value="Globin/Proto"/>
</dbReference>
<dbReference type="EMBL" id="JAKKPZ010000090">
    <property type="protein sequence ID" value="KAI1702940.1"/>
    <property type="molecule type" value="Genomic_DNA"/>
</dbReference>
<dbReference type="Proteomes" id="UP001201812">
    <property type="component" value="Unassembled WGS sequence"/>
</dbReference>
<dbReference type="GO" id="GO:0020037">
    <property type="term" value="F:heme binding"/>
    <property type="evidence" value="ECO:0007669"/>
    <property type="project" value="InterPro"/>
</dbReference>
<feature type="compositionally biased region" description="Low complexity" evidence="1">
    <location>
        <begin position="447"/>
        <end position="456"/>
    </location>
</feature>
<dbReference type="AlphaFoldDB" id="A0AAD4MSM9"/>
<sequence>MMRIKDAIQRRKLIQQLNDEYADLDAERNLANAELGEGKGAHGAGGGICPKQSLSQGPLGVTQAQALVDHQHAYLALYEFVNELNQRLTDGHRRALRITWKRLSEAPKTSGRGTLKIMEKVFAEIVTKNSQVMPVFYRAAFLKCIEDRRNGYGKYGGNGTIATVRDHAHLLIDLIDGIMCVMFDAPFVKPVWDPATIGRAHARLVPMGLEREMWHRLGECFAEVMFSQECVRAYPHAASAWSMLSVAITDKMFSHSRIARSTDLAVRSSRIAAVASTLASRQPSIVSHQPSPPMRHRGRRQSVLPPGKRSKSKDSHHSRSSNASKSLAAVQARRRSTALSRVEQLRSPMKPRPILGKQKTMFSPIRSSKAIGITSPYSSFDFSPLQSQITAISPIKPINPSYGLISSSSLYNSSLTNNVSQGRTQSDKRRSPTPRQTRRLRELMADSSGGSSSTGG</sequence>